<evidence type="ECO:0000256" key="5">
    <source>
        <dbReference type="ARBA" id="ARBA00022840"/>
    </source>
</evidence>
<dbReference type="InterPro" id="IPR000719">
    <property type="entry name" value="Prot_kinase_dom"/>
</dbReference>
<dbReference type="PANTHER" id="PTHR24350">
    <property type="entry name" value="SERINE/THREONINE-PROTEIN KINASE IAL-RELATED"/>
    <property type="match status" value="1"/>
</dbReference>
<keyword evidence="2" id="KW-0808">Transferase</keyword>
<feature type="active site" description="Proton acceptor" evidence="6">
    <location>
        <position position="245"/>
    </location>
</feature>
<evidence type="ECO:0000256" key="9">
    <source>
        <dbReference type="SAM" id="MobiDB-lite"/>
    </source>
</evidence>
<sequence length="699" mass="76851">MTPRKSPVRTSAAVDVPRYNDNVNMEAVQVIADASQHVPSGIDVHVKIKFNGGDLVACEVEHLSANRYLSGGVPGPSTLVYRSPGKAPRPSPQELSVSDLKITAASRILKPPQSPSLSTQDFRVYQLIGSGAQGAVFLVQHLRNGRFYALKAIRKAVLKPSHFPFVFQEQVILKSVAGSPWFAHLRGSFEDHKNFYLLTDFYPEGDLAKRIYKRGRLEASDALPYCAQLVLALEQLHKRRIIHRDVKPANVLITRDNNLVLSDFGFSRAYALTANQQPWRLREEWAPRLLRPSPKSEMSKYPDLTRRDCGTIGYMAPEVCRGDWYTYSADIFSLGVVFFELMNGKLPFGIAHGTRDQRAVYEQMMSQEVAVRSDVDLDARTLLCWMLEKDPSRRPTLEQIKDHPWFESEKEMEAAHKAEASCPTTALIWTDSAKYATFGTPYKDGEAPHWWYNWISPTLPLDAASTARDSRRVSTPPNDNSSGTPRSILPRSLSAFLTLPALPLLTPPISMYRFLSPRDSTGKDNRSSLAVPNALSPELRPRSAAMLSPAVASVIGGRSVDKQDVPHAEKSNAPSAHGLGLGFHSIASSSRGGGLTPESFSRPLRMLSMRSRTTSAEKGSASPENGPSPSPASSPNVPAPAPGLSTPVVPARSSSLLASPATALPTPEKTPPLVKRALHVLRGVHLSRRWKERSVTPVD</sequence>
<dbReference type="PROSITE" id="PS50011">
    <property type="entry name" value="PROTEIN_KINASE_DOM"/>
    <property type="match status" value="1"/>
</dbReference>
<evidence type="ECO:0000313" key="12">
    <source>
        <dbReference type="Proteomes" id="UP000230002"/>
    </source>
</evidence>
<dbReference type="InterPro" id="IPR030616">
    <property type="entry name" value="Aur-like"/>
</dbReference>
<keyword evidence="3 7" id="KW-0547">Nucleotide-binding</keyword>
<dbReference type="AlphaFoldDB" id="A0A2G8S0J7"/>
<evidence type="ECO:0000256" key="4">
    <source>
        <dbReference type="ARBA" id="ARBA00022777"/>
    </source>
</evidence>
<dbReference type="EMBL" id="AYKW01000034">
    <property type="protein sequence ID" value="PIL27275.1"/>
    <property type="molecule type" value="Genomic_DNA"/>
</dbReference>
<dbReference type="SUPFAM" id="SSF56112">
    <property type="entry name" value="Protein kinase-like (PK-like)"/>
    <property type="match status" value="1"/>
</dbReference>
<reference evidence="11 12" key="1">
    <citation type="journal article" date="2015" name="Sci. Rep.">
        <title>Chromosome-level genome map provides insights into diverse defense mechanisms in the medicinal fungus Ganoderma sinense.</title>
        <authorList>
            <person name="Zhu Y."/>
            <person name="Xu J."/>
            <person name="Sun C."/>
            <person name="Zhou S."/>
            <person name="Xu H."/>
            <person name="Nelson D.R."/>
            <person name="Qian J."/>
            <person name="Song J."/>
            <person name="Luo H."/>
            <person name="Xiang L."/>
            <person name="Li Y."/>
            <person name="Xu Z."/>
            <person name="Ji A."/>
            <person name="Wang L."/>
            <person name="Lu S."/>
            <person name="Hayward A."/>
            <person name="Sun W."/>
            <person name="Li X."/>
            <person name="Schwartz D.C."/>
            <person name="Wang Y."/>
            <person name="Chen S."/>
        </authorList>
    </citation>
    <scope>NUCLEOTIDE SEQUENCE [LARGE SCALE GENOMIC DNA]</scope>
    <source>
        <strain evidence="11 12">ZZ0214-1</strain>
    </source>
</reference>
<dbReference type="Pfam" id="PF00069">
    <property type="entry name" value="Pkinase"/>
    <property type="match status" value="1"/>
</dbReference>
<feature type="domain" description="Protein kinase" evidence="10">
    <location>
        <begin position="122"/>
        <end position="406"/>
    </location>
</feature>
<keyword evidence="12" id="KW-1185">Reference proteome</keyword>
<comment type="caution">
    <text evidence="11">The sequence shown here is derived from an EMBL/GenBank/DDBJ whole genome shotgun (WGS) entry which is preliminary data.</text>
</comment>
<dbReference type="STRING" id="1077348.A0A2G8S0J7"/>
<evidence type="ECO:0000256" key="8">
    <source>
        <dbReference type="PIRSR" id="PIRSR630616-3"/>
    </source>
</evidence>
<feature type="cross-link" description="Glycyl lysine isopeptide (Lys-Gly) (interchain with G-Cter in SUMO2)" evidence="8">
    <location>
        <position position="247"/>
    </location>
</feature>
<dbReference type="Gene3D" id="1.10.510.10">
    <property type="entry name" value="Transferase(Phosphotransferase) domain 1"/>
    <property type="match status" value="1"/>
</dbReference>
<proteinExistence type="predicted"/>
<dbReference type="PROSITE" id="PS00108">
    <property type="entry name" value="PROTEIN_KINASE_ST"/>
    <property type="match status" value="1"/>
</dbReference>
<feature type="compositionally biased region" description="Low complexity" evidence="9">
    <location>
        <begin position="650"/>
        <end position="667"/>
    </location>
</feature>
<dbReference type="InterPro" id="IPR008271">
    <property type="entry name" value="Ser/Thr_kinase_AS"/>
</dbReference>
<feature type="binding site" evidence="7">
    <location>
        <position position="263"/>
    </location>
    <ligand>
        <name>ATP</name>
        <dbReference type="ChEBI" id="CHEBI:30616"/>
    </ligand>
</feature>
<dbReference type="GO" id="GO:0004674">
    <property type="term" value="F:protein serine/threonine kinase activity"/>
    <property type="evidence" value="ECO:0007669"/>
    <property type="project" value="UniProtKB-KW"/>
</dbReference>
<dbReference type="SMART" id="SM00220">
    <property type="entry name" value="S_TKc"/>
    <property type="match status" value="1"/>
</dbReference>
<evidence type="ECO:0000256" key="2">
    <source>
        <dbReference type="ARBA" id="ARBA00022679"/>
    </source>
</evidence>
<protein>
    <submittedName>
        <fullName evidence="11">Transporter</fullName>
    </submittedName>
</protein>
<keyword evidence="4" id="KW-0418">Kinase</keyword>
<feature type="binding site" evidence="7">
    <location>
        <position position="151"/>
    </location>
    <ligand>
        <name>ATP</name>
        <dbReference type="ChEBI" id="CHEBI:30616"/>
    </ligand>
</feature>
<evidence type="ECO:0000259" key="10">
    <source>
        <dbReference type="PROSITE" id="PS50011"/>
    </source>
</evidence>
<feature type="region of interest" description="Disordered" evidence="9">
    <location>
        <begin position="516"/>
        <end position="535"/>
    </location>
</feature>
<evidence type="ECO:0000313" key="11">
    <source>
        <dbReference type="EMBL" id="PIL27275.1"/>
    </source>
</evidence>
<dbReference type="GO" id="GO:0005524">
    <property type="term" value="F:ATP binding"/>
    <property type="evidence" value="ECO:0007669"/>
    <property type="project" value="UniProtKB-KW"/>
</dbReference>
<dbReference type="Gene3D" id="3.30.200.20">
    <property type="entry name" value="Phosphorylase Kinase, domain 1"/>
    <property type="match status" value="1"/>
</dbReference>
<evidence type="ECO:0000256" key="3">
    <source>
        <dbReference type="ARBA" id="ARBA00022741"/>
    </source>
</evidence>
<evidence type="ECO:0000256" key="7">
    <source>
        <dbReference type="PIRSR" id="PIRSR630616-2"/>
    </source>
</evidence>
<feature type="region of interest" description="Disordered" evidence="9">
    <location>
        <begin position="610"/>
        <end position="673"/>
    </location>
</feature>
<accession>A0A2G8S0J7</accession>
<evidence type="ECO:0000256" key="1">
    <source>
        <dbReference type="ARBA" id="ARBA00022527"/>
    </source>
</evidence>
<feature type="compositionally biased region" description="Polar residues" evidence="9">
    <location>
        <begin position="473"/>
        <end position="485"/>
    </location>
</feature>
<dbReference type="OrthoDB" id="68483at2759"/>
<keyword evidence="1" id="KW-0723">Serine/threonine-protein kinase</keyword>
<feature type="compositionally biased region" description="Pro residues" evidence="9">
    <location>
        <begin position="626"/>
        <end position="641"/>
    </location>
</feature>
<feature type="region of interest" description="Disordered" evidence="9">
    <location>
        <begin position="466"/>
        <end position="487"/>
    </location>
</feature>
<name>A0A2G8S0J7_9APHY</name>
<evidence type="ECO:0000256" key="6">
    <source>
        <dbReference type="PIRSR" id="PIRSR630616-1"/>
    </source>
</evidence>
<organism evidence="11 12">
    <name type="scientific">Ganoderma sinense ZZ0214-1</name>
    <dbReference type="NCBI Taxonomy" id="1077348"/>
    <lineage>
        <taxon>Eukaryota</taxon>
        <taxon>Fungi</taxon>
        <taxon>Dikarya</taxon>
        <taxon>Basidiomycota</taxon>
        <taxon>Agaricomycotina</taxon>
        <taxon>Agaricomycetes</taxon>
        <taxon>Polyporales</taxon>
        <taxon>Polyporaceae</taxon>
        <taxon>Ganoderma</taxon>
    </lineage>
</organism>
<dbReference type="InterPro" id="IPR011009">
    <property type="entry name" value="Kinase-like_dom_sf"/>
</dbReference>
<keyword evidence="5 7" id="KW-0067">ATP-binding</keyword>
<dbReference type="Proteomes" id="UP000230002">
    <property type="component" value="Unassembled WGS sequence"/>
</dbReference>
<gene>
    <name evidence="11" type="ORF">GSI_10422</name>
</gene>